<dbReference type="AlphaFoldDB" id="A0A195AZC5"/>
<name>A0A195AZC5_9HYME</name>
<accession>A0A195AZC5</accession>
<feature type="compositionally biased region" description="Polar residues" evidence="1">
    <location>
        <begin position="131"/>
        <end position="141"/>
    </location>
</feature>
<feature type="region of interest" description="Disordered" evidence="1">
    <location>
        <begin position="131"/>
        <end position="160"/>
    </location>
</feature>
<dbReference type="Proteomes" id="UP000078540">
    <property type="component" value="Unassembled WGS sequence"/>
</dbReference>
<evidence type="ECO:0000256" key="1">
    <source>
        <dbReference type="SAM" id="MobiDB-lite"/>
    </source>
</evidence>
<feature type="compositionally biased region" description="Basic and acidic residues" evidence="1">
    <location>
        <begin position="145"/>
        <end position="160"/>
    </location>
</feature>
<sequence length="160" mass="18142">MRRVDTGVQTPFSIPDDLSKITSQTSGNNWRIATYVGFHVYRTKIARVSRSHLSRKAIIASSPQPAKPFSWQSITRAIFGQYYFSYVVCFASFHHHRHHRLPLHDLPRKLTYLWLGNHWLRGSDELLSQSGAVSNGASMSPQPHHAADNNNDAKKVSGFN</sequence>
<dbReference type="EMBL" id="KQ976694">
    <property type="protein sequence ID" value="KYM77593.1"/>
    <property type="molecule type" value="Genomic_DNA"/>
</dbReference>
<gene>
    <name evidence="2" type="ORF">ALC53_11934</name>
</gene>
<evidence type="ECO:0000313" key="3">
    <source>
        <dbReference type="Proteomes" id="UP000078540"/>
    </source>
</evidence>
<evidence type="ECO:0000313" key="2">
    <source>
        <dbReference type="EMBL" id="KYM77593.1"/>
    </source>
</evidence>
<protein>
    <submittedName>
        <fullName evidence="2">Uncharacterized protein</fullName>
    </submittedName>
</protein>
<keyword evidence="3" id="KW-1185">Reference proteome</keyword>
<reference evidence="2 3" key="1">
    <citation type="submission" date="2015-09" db="EMBL/GenBank/DDBJ databases">
        <title>Atta colombica WGS genome.</title>
        <authorList>
            <person name="Nygaard S."/>
            <person name="Hu H."/>
            <person name="Boomsma J."/>
            <person name="Zhang G."/>
        </authorList>
    </citation>
    <scope>NUCLEOTIDE SEQUENCE [LARGE SCALE GENOMIC DNA]</scope>
    <source>
        <strain evidence="2">Treedump-2</strain>
        <tissue evidence="2">Whole body</tissue>
    </source>
</reference>
<dbReference type="STRING" id="520822.A0A195AZC5"/>
<proteinExistence type="predicted"/>
<organism evidence="2 3">
    <name type="scientific">Atta colombica</name>
    <dbReference type="NCBI Taxonomy" id="520822"/>
    <lineage>
        <taxon>Eukaryota</taxon>
        <taxon>Metazoa</taxon>
        <taxon>Ecdysozoa</taxon>
        <taxon>Arthropoda</taxon>
        <taxon>Hexapoda</taxon>
        <taxon>Insecta</taxon>
        <taxon>Pterygota</taxon>
        <taxon>Neoptera</taxon>
        <taxon>Endopterygota</taxon>
        <taxon>Hymenoptera</taxon>
        <taxon>Apocrita</taxon>
        <taxon>Aculeata</taxon>
        <taxon>Formicoidea</taxon>
        <taxon>Formicidae</taxon>
        <taxon>Myrmicinae</taxon>
        <taxon>Atta</taxon>
    </lineage>
</organism>